<proteinExistence type="predicted"/>
<comment type="caution">
    <text evidence="3">The sequence shown here is derived from an EMBL/GenBank/DDBJ whole genome shotgun (WGS) entry which is preliminary data.</text>
</comment>
<keyword evidence="3" id="KW-0031">Aminopeptidase</keyword>
<evidence type="ECO:0000313" key="3">
    <source>
        <dbReference type="EMBL" id="SOR64013.1"/>
    </source>
</evidence>
<dbReference type="EC" id="3.4.11.-" evidence="3"/>
<gene>
    <name evidence="3" type="ORF">LMANV2_90207</name>
</gene>
<dbReference type="SUPFAM" id="SSF50156">
    <property type="entry name" value="PDZ domain-like"/>
    <property type="match status" value="1"/>
</dbReference>
<dbReference type="EMBL" id="OEJX01000088">
    <property type="protein sequence ID" value="SOR64013.1"/>
    <property type="molecule type" value="Genomic_DNA"/>
</dbReference>
<keyword evidence="3" id="KW-0378">Hydrolase</keyword>
<dbReference type="Pfam" id="PF17899">
    <property type="entry name" value="Peptidase_M61_N"/>
    <property type="match status" value="1"/>
</dbReference>
<evidence type="ECO:0000259" key="1">
    <source>
        <dbReference type="Pfam" id="PF05299"/>
    </source>
</evidence>
<name>A0AAQ1P1Y7_LEPIR</name>
<dbReference type="InterPro" id="IPR040756">
    <property type="entry name" value="Peptidase_M61_N"/>
</dbReference>
<evidence type="ECO:0000259" key="2">
    <source>
        <dbReference type="Pfam" id="PF17899"/>
    </source>
</evidence>
<dbReference type="AlphaFoldDB" id="A0AAQ1P1Y7"/>
<dbReference type="InterPro" id="IPR036034">
    <property type="entry name" value="PDZ_sf"/>
</dbReference>
<reference evidence="3 4" key="1">
    <citation type="submission" date="2017-11" db="EMBL/GenBank/DDBJ databases">
        <authorList>
            <person name="Lechat P."/>
        </authorList>
    </citation>
    <scope>NUCLEOTIDE SEQUENCE [LARGE SCALE GENOMIC DNA]</scope>
    <source>
        <strain evidence="3">L495</strain>
    </source>
</reference>
<feature type="domain" description="Peptidase M61 catalytic" evidence="1">
    <location>
        <begin position="276"/>
        <end position="393"/>
    </location>
</feature>
<dbReference type="Proteomes" id="UP000234460">
    <property type="component" value="Chromosome LMANV2"/>
</dbReference>
<dbReference type="Pfam" id="PF05299">
    <property type="entry name" value="Peptidase_M61"/>
    <property type="match status" value="1"/>
</dbReference>
<dbReference type="Gene3D" id="1.10.390.10">
    <property type="entry name" value="Neutral Protease Domain 2"/>
    <property type="match status" value="1"/>
</dbReference>
<keyword evidence="3" id="KW-0645">Protease</keyword>
<dbReference type="Gene3D" id="2.60.40.3650">
    <property type="match status" value="1"/>
</dbReference>
<protein>
    <submittedName>
        <fullName evidence="3">Peptidase, M61 glycyl aminopeptidase family protein</fullName>
        <ecNumber evidence="3">3.4.11.-</ecNumber>
    </submittedName>
</protein>
<dbReference type="InterPro" id="IPR024191">
    <property type="entry name" value="Peptidase_M61"/>
</dbReference>
<dbReference type="PIRSF" id="PIRSF016493">
    <property type="entry name" value="Glycyl_aminpptds"/>
    <property type="match status" value="1"/>
</dbReference>
<accession>A0AAQ1P1Y7</accession>
<sequence>MTRQLRYKILSKRFPNPLYKLHFVIQEYQLTGHYLQVELEVESSQNETVFCLPVWSPGSYMVRDYSRHIHKLEAFTFGKNGKNLEISQIGLDSWKIQNEGKSFHLRYVVYGYDYSVRSNYFTTEFCILHPPALFLYPKDQVVSEITLEISNDLPFDFCHSGLNGKDKKRFSKNLDEFLDTPILLSNREEISFQSGGCDHEIVLEGELPKSIQKTLISDLQKITAEQIRCMGVSPNTRYLFILILSEGAYGGLEHLNSSVNMYDPLKAVSKDGYLKLLELLSHEYFHLWNVKRIRPIALGPFDYQKPSLTKELWIAEGITSFYDAYFLVKTKHLNPESYLVKVMEDLQSLEKSEGESWMSLEDSSFTAWTKFYNRPNDPNANNTGISYYVKGGILALAMNLHLLSETSGKHSLLDVMNEVYQSFHIGKNRGFTKIEFFEAAKKRTGIDLKLEFGDYLDKPVSIPIEKYLHKIGVKRLDSNPGIELGFGTRDERGYLFINKIDWKFLDASVDLSLGDEWIALNGIRIHSGNRKDLLKQCKAGEKIELLISRRGKILKRKMKLSKRFQTSQFKLEDHLSEEQTKLRNLFFGLDKSSSSKS</sequence>
<dbReference type="GO" id="GO:0004177">
    <property type="term" value="F:aminopeptidase activity"/>
    <property type="evidence" value="ECO:0007669"/>
    <property type="project" value="UniProtKB-KW"/>
</dbReference>
<evidence type="ECO:0000313" key="4">
    <source>
        <dbReference type="Proteomes" id="UP000234460"/>
    </source>
</evidence>
<dbReference type="InterPro" id="IPR027268">
    <property type="entry name" value="Peptidase_M4/M1_CTD_sf"/>
</dbReference>
<organism evidence="3 4">
    <name type="scientific">Leptospira interrogans serovar Manilae</name>
    <dbReference type="NCBI Taxonomy" id="214675"/>
    <lineage>
        <taxon>Bacteria</taxon>
        <taxon>Pseudomonadati</taxon>
        <taxon>Spirochaetota</taxon>
        <taxon>Spirochaetia</taxon>
        <taxon>Leptospirales</taxon>
        <taxon>Leptospiraceae</taxon>
        <taxon>Leptospira</taxon>
    </lineage>
</organism>
<feature type="domain" description="Peptidase M61 N-terminal" evidence="2">
    <location>
        <begin position="29"/>
        <end position="186"/>
    </location>
</feature>
<dbReference type="SUPFAM" id="SSF55486">
    <property type="entry name" value="Metalloproteases ('zincins'), catalytic domain"/>
    <property type="match status" value="1"/>
</dbReference>
<dbReference type="Gene3D" id="2.30.42.10">
    <property type="match status" value="1"/>
</dbReference>
<dbReference type="InterPro" id="IPR007963">
    <property type="entry name" value="Peptidase_M61_catalytic"/>
</dbReference>